<keyword evidence="5 13" id="KW-0245">EGF-like domain</keyword>
<evidence type="ECO:0000256" key="5">
    <source>
        <dbReference type="ARBA" id="ARBA00022536"/>
    </source>
</evidence>
<evidence type="ECO:0000256" key="8">
    <source>
        <dbReference type="ARBA" id="ARBA00022837"/>
    </source>
</evidence>
<dbReference type="SMART" id="SM00179">
    <property type="entry name" value="EGF_CA"/>
    <property type="match status" value="2"/>
</dbReference>
<gene>
    <name evidence="18" type="ORF">P4O66_021465</name>
</gene>
<dbReference type="Pfam" id="PF00008">
    <property type="entry name" value="EGF"/>
    <property type="match status" value="1"/>
</dbReference>
<evidence type="ECO:0000256" key="4">
    <source>
        <dbReference type="ARBA" id="ARBA00022525"/>
    </source>
</evidence>
<feature type="disulfide bond" evidence="13">
    <location>
        <begin position="1011"/>
        <end position="1020"/>
    </location>
</feature>
<keyword evidence="9" id="KW-0865">Zymogen</keyword>
<dbReference type="PROSITE" id="PS00010">
    <property type="entry name" value="ASX_HYDROXYL"/>
    <property type="match status" value="1"/>
</dbReference>
<organism evidence="18 19">
    <name type="scientific">Electrophorus voltai</name>
    <dbReference type="NCBI Taxonomy" id="2609070"/>
    <lineage>
        <taxon>Eukaryota</taxon>
        <taxon>Metazoa</taxon>
        <taxon>Chordata</taxon>
        <taxon>Craniata</taxon>
        <taxon>Vertebrata</taxon>
        <taxon>Euteleostomi</taxon>
        <taxon>Actinopterygii</taxon>
        <taxon>Neopterygii</taxon>
        <taxon>Teleostei</taxon>
        <taxon>Ostariophysi</taxon>
        <taxon>Gymnotiformes</taxon>
        <taxon>Gymnotoidei</taxon>
        <taxon>Gymnotidae</taxon>
        <taxon>Electrophorus</taxon>
    </lineage>
</organism>
<reference evidence="18" key="1">
    <citation type="submission" date="2023-03" db="EMBL/GenBank/DDBJ databases">
        <title>Electrophorus voltai genome.</title>
        <authorList>
            <person name="Bian C."/>
        </authorList>
    </citation>
    <scope>NUCLEOTIDE SEQUENCE</scope>
    <source>
        <strain evidence="18">CB-2022</strain>
        <tissue evidence="18">Muscle</tissue>
    </source>
</reference>
<feature type="domain" description="Gla" evidence="17">
    <location>
        <begin position="305"/>
        <end position="351"/>
    </location>
</feature>
<dbReference type="Gene3D" id="2.40.10.10">
    <property type="entry name" value="Trypsin-like serine proteases"/>
    <property type="match status" value="5"/>
</dbReference>
<dbReference type="InterPro" id="IPR033116">
    <property type="entry name" value="TRYPSIN_SER"/>
</dbReference>
<accession>A0AAD9E3E8</accession>
<name>A0AAD9E3E8_9TELE</name>
<keyword evidence="11" id="KW-0325">Glycoprotein</keyword>
<dbReference type="InterPro" id="IPR000152">
    <property type="entry name" value="EGF-type_Asp/Asn_hydroxyl_site"/>
</dbReference>
<dbReference type="PROSITE" id="PS50240">
    <property type="entry name" value="TRYPSIN_DOM"/>
    <property type="match status" value="3"/>
</dbReference>
<dbReference type="FunFam" id="2.40.10.10:FF:000013">
    <property type="entry name" value="Coagulation factor X"/>
    <property type="match status" value="2"/>
</dbReference>
<dbReference type="PANTHER" id="PTHR24278:SF28">
    <property type="entry name" value="COAGULATION FACTOR X"/>
    <property type="match status" value="1"/>
</dbReference>
<dbReference type="CDD" id="cd00190">
    <property type="entry name" value="Tryp_SPc"/>
    <property type="match status" value="3"/>
</dbReference>
<evidence type="ECO:0000256" key="3">
    <source>
        <dbReference type="ARBA" id="ARBA00022479"/>
    </source>
</evidence>
<feature type="domain" description="Peptidase S1" evidence="16">
    <location>
        <begin position="75"/>
        <end position="343"/>
    </location>
</feature>
<feature type="domain" description="EGF-like" evidence="15">
    <location>
        <begin position="985"/>
        <end position="1021"/>
    </location>
</feature>
<feature type="domain" description="Gla" evidence="17">
    <location>
        <begin position="547"/>
        <end position="593"/>
    </location>
</feature>
<evidence type="ECO:0000256" key="2">
    <source>
        <dbReference type="ARBA" id="ARBA00004239"/>
    </source>
</evidence>
<dbReference type="Pfam" id="PF00089">
    <property type="entry name" value="Trypsin"/>
    <property type="match status" value="3"/>
</dbReference>
<comment type="catalytic activity">
    <reaction evidence="12">
        <text>Preferential cleavage: Arg-|-Xaa, Lys-|-Xaa.</text>
        <dbReference type="EC" id="3.4.21.4"/>
    </reaction>
</comment>
<dbReference type="PROSITE" id="PS50998">
    <property type="entry name" value="GLA_2"/>
    <property type="match status" value="2"/>
</dbReference>
<dbReference type="FunFam" id="2.10.25.10:FF:000162">
    <property type="entry name" value="Coagulation factor X (Predicted)"/>
    <property type="match status" value="1"/>
</dbReference>
<comment type="subcellular location">
    <subcellularLocation>
        <location evidence="2">Secreted</location>
        <location evidence="2">Extracellular space</location>
    </subcellularLocation>
</comment>
<dbReference type="SMART" id="SM00020">
    <property type="entry name" value="Tryp_SPc"/>
    <property type="match status" value="3"/>
</dbReference>
<dbReference type="InterPro" id="IPR018114">
    <property type="entry name" value="TRYPSIN_HIS"/>
</dbReference>
<evidence type="ECO:0000259" key="16">
    <source>
        <dbReference type="PROSITE" id="PS50240"/>
    </source>
</evidence>
<dbReference type="PROSITE" id="PS00135">
    <property type="entry name" value="TRYPSIN_SER"/>
    <property type="match status" value="2"/>
</dbReference>
<dbReference type="InterPro" id="IPR000742">
    <property type="entry name" value="EGF"/>
</dbReference>
<dbReference type="InterPro" id="IPR001314">
    <property type="entry name" value="Peptidase_S1A"/>
</dbReference>
<feature type="non-terminal residue" evidence="18">
    <location>
        <position position="1"/>
    </location>
</feature>
<dbReference type="Pfam" id="PF00594">
    <property type="entry name" value="Gla"/>
    <property type="match status" value="2"/>
</dbReference>
<dbReference type="PROSITE" id="PS01187">
    <property type="entry name" value="EGF_CA"/>
    <property type="match status" value="1"/>
</dbReference>
<dbReference type="Gene3D" id="2.10.25.10">
    <property type="entry name" value="Laminin"/>
    <property type="match status" value="4"/>
</dbReference>
<keyword evidence="3" id="KW-0301">Gamma-carboxyglutamic acid</keyword>
<sequence>IKEIPDSCLHKNGRCDHFCAEGKGPRSCSCADGYFLGTDGQSCLTNELFPCGKVPLLQGNTGTNKDLQQNPRARIVGGTECPRGHCPWQVLLKYGDKGFCGGVIIKPTWVLTASHCLEKLAVKFLKIVAGEHDIDINEGSEQTIEVQEIIMHPDYVSANADSDIALLRLHRPIIYSTYAVPVCLPRRDLATRELWAIHLHTVSGWGRRSEGGPTSRVLRKLDVPRIRTQDCVKDSNISLTDNMFCAGYIEGKEDSCKGDSGGPLVTRYGNTTFLLGIYLGQTAFLVPVFLKKQSASAVLNRSGRANAGTFEEMRSGNLERECMEEVCNYEEAREVFENDVVTWEFCRIVNNSFHYPCGRVPVQTNDTVMLQSVGGHQCPKGHCPWQVLLVYKGENLCGGVLVDSSWVITAAHCVDKRDITHFKVITGDHNIDMREDTEQEFPVSYMIVHENYDPVSMDSDLALLRLSGQAKLSVYTIPVCLPTAQFAEAELAAIRFHTNLLLSYREVFYDKNLPCFGSLRPSYVYFWYTTSLLRTKDANQVFTRNRRANSLFEELKKGDMERECNEERCSFEEAREIFEDNEKTDEFWNVYVVIPQLCEDKNGGCEHFCNVQRNRAVCSCVKGYKLAADGKSCKSDDPFKCGHVYPKATRSIFIHHPTENVTDVHADEEHVMGTNATNLVQATTKKVASNTTVNEPDNLFGLDLDELDNPVTENPVLPEVVGDKRIVNGDDCPPGECPWQALLVNEEKIGFCGGTILNEYFILSAAHCMNQSRSITVILGEFDTMIREGREVTHAVDQVLVHMSYVPETYHNDIALIKLVKPIKFTKYILSACLPDRDFAERVLMLQDDGMVSGFGRLYEGGPQSTILQKLTVPFIDRATCMESTKFKISNRMFCAGYDKETKDACQGDSGGPHVTKYKDTWFVTGIVSWGEGCARKGKYGVYTQVSKYIKWIEAVMEKVMPKKKASVTARKKRQSVTCVHVITDGDQCESNPCQHGGTCKDMIGGYTCKCPDMYIGLNCEKDISECPSEGPLACEHFCKPMQGSFRCFCAKGYSLQSDGRSCIPQVQNPCGNLGISSDTSASLNMNQNDLSNKVCPQGHCPWQVTFVDGNGEVVCHGAILGKRSVLTTAGCRTADKDLSMVF</sequence>
<keyword evidence="7 14" id="KW-0378">Hydrolase</keyword>
<evidence type="ECO:0000256" key="10">
    <source>
        <dbReference type="ARBA" id="ARBA00023157"/>
    </source>
</evidence>
<keyword evidence="19" id="KW-1185">Reference proteome</keyword>
<dbReference type="GO" id="GO:0004252">
    <property type="term" value="F:serine-type endopeptidase activity"/>
    <property type="evidence" value="ECO:0007669"/>
    <property type="project" value="UniProtKB-EC"/>
</dbReference>
<protein>
    <recommendedName>
        <fullName evidence="20">Coagulation factor X</fullName>
    </recommendedName>
</protein>
<dbReference type="PROSITE" id="PS00134">
    <property type="entry name" value="TRYPSIN_HIS"/>
    <property type="match status" value="2"/>
</dbReference>
<dbReference type="Gene3D" id="4.10.740.10">
    <property type="entry name" value="Coagulation Factor IX"/>
    <property type="match status" value="2"/>
</dbReference>
<dbReference type="InterPro" id="IPR050442">
    <property type="entry name" value="Peptidase_S1_coag_factors"/>
</dbReference>
<dbReference type="PROSITE" id="PS00022">
    <property type="entry name" value="EGF_1"/>
    <property type="match status" value="1"/>
</dbReference>
<keyword evidence="8" id="KW-0106">Calcium</keyword>
<dbReference type="SUPFAM" id="SSF50494">
    <property type="entry name" value="Trypsin-like serine proteases"/>
    <property type="match status" value="4"/>
</dbReference>
<keyword evidence="10 13" id="KW-1015">Disulfide bond</keyword>
<dbReference type="GO" id="GO:0005509">
    <property type="term" value="F:calcium ion binding"/>
    <property type="evidence" value="ECO:0007669"/>
    <property type="project" value="InterPro"/>
</dbReference>
<dbReference type="SMART" id="SM00181">
    <property type="entry name" value="EGF"/>
    <property type="match status" value="4"/>
</dbReference>
<dbReference type="PRINTS" id="PR00722">
    <property type="entry name" value="CHYMOTRYPSIN"/>
</dbReference>
<feature type="domain" description="Peptidase S1" evidence="16">
    <location>
        <begin position="726"/>
        <end position="958"/>
    </location>
</feature>
<dbReference type="AlphaFoldDB" id="A0AAD9E3E8"/>
<evidence type="ECO:0000256" key="12">
    <source>
        <dbReference type="ARBA" id="ARBA00036320"/>
    </source>
</evidence>
<evidence type="ECO:0000313" key="18">
    <source>
        <dbReference type="EMBL" id="KAK1802923.1"/>
    </source>
</evidence>
<feature type="non-terminal residue" evidence="18">
    <location>
        <position position="1143"/>
    </location>
</feature>
<dbReference type="CDD" id="cd00054">
    <property type="entry name" value="EGF_CA"/>
    <property type="match status" value="1"/>
</dbReference>
<keyword evidence="14" id="KW-0720">Serine protease</keyword>
<dbReference type="EMBL" id="JAROKS010000006">
    <property type="protein sequence ID" value="KAK1802923.1"/>
    <property type="molecule type" value="Genomic_DNA"/>
</dbReference>
<evidence type="ECO:0000256" key="9">
    <source>
        <dbReference type="ARBA" id="ARBA00023145"/>
    </source>
</evidence>
<evidence type="ECO:0000256" key="14">
    <source>
        <dbReference type="RuleBase" id="RU363034"/>
    </source>
</evidence>
<dbReference type="SUPFAM" id="SSF57196">
    <property type="entry name" value="EGF/Laminin"/>
    <property type="match status" value="4"/>
</dbReference>
<evidence type="ECO:0000256" key="1">
    <source>
        <dbReference type="ARBA" id="ARBA00001239"/>
    </source>
</evidence>
<dbReference type="SMART" id="SM00069">
    <property type="entry name" value="GLA"/>
    <property type="match status" value="2"/>
</dbReference>
<dbReference type="Proteomes" id="UP001239994">
    <property type="component" value="Unassembled WGS sequence"/>
</dbReference>
<evidence type="ECO:0008006" key="20">
    <source>
        <dbReference type="Google" id="ProtNLM"/>
    </source>
</evidence>
<keyword evidence="6 14" id="KW-0645">Protease</keyword>
<keyword evidence="4" id="KW-0964">Secreted</keyword>
<dbReference type="GO" id="GO:0005615">
    <property type="term" value="C:extracellular space"/>
    <property type="evidence" value="ECO:0007669"/>
    <property type="project" value="TreeGrafter"/>
</dbReference>
<dbReference type="InterPro" id="IPR035972">
    <property type="entry name" value="GLA-like_dom_SF"/>
</dbReference>
<dbReference type="PROSITE" id="PS50026">
    <property type="entry name" value="EGF_3"/>
    <property type="match status" value="1"/>
</dbReference>
<dbReference type="FunFam" id="2.40.10.10:FF:000005">
    <property type="entry name" value="Serine protease 37"/>
    <property type="match status" value="1"/>
</dbReference>
<dbReference type="InterPro" id="IPR001254">
    <property type="entry name" value="Trypsin_dom"/>
</dbReference>
<dbReference type="GO" id="GO:0006508">
    <property type="term" value="P:proteolysis"/>
    <property type="evidence" value="ECO:0007669"/>
    <property type="project" value="UniProtKB-KW"/>
</dbReference>
<dbReference type="InterPro" id="IPR000294">
    <property type="entry name" value="GLA_domain"/>
</dbReference>
<evidence type="ECO:0000259" key="17">
    <source>
        <dbReference type="PROSITE" id="PS50998"/>
    </source>
</evidence>
<dbReference type="FunFam" id="4.10.740.10:FF:000001">
    <property type="entry name" value="vitamin K-dependent protein S"/>
    <property type="match status" value="2"/>
</dbReference>
<dbReference type="PANTHER" id="PTHR24278">
    <property type="entry name" value="COAGULATION FACTOR"/>
    <property type="match status" value="1"/>
</dbReference>
<dbReference type="InterPro" id="IPR001881">
    <property type="entry name" value="EGF-like_Ca-bd_dom"/>
</dbReference>
<comment type="catalytic activity">
    <reaction evidence="1">
        <text>Selective cleavage of Arg-|-Thr and then Arg-|-Ile bonds in prothrombin to form thrombin.</text>
        <dbReference type="EC" id="3.4.21.6"/>
    </reaction>
</comment>
<dbReference type="SUPFAM" id="SSF57630">
    <property type="entry name" value="GLA-domain"/>
    <property type="match status" value="2"/>
</dbReference>
<evidence type="ECO:0000256" key="11">
    <source>
        <dbReference type="ARBA" id="ARBA00023180"/>
    </source>
</evidence>
<comment type="caution">
    <text evidence="18">The sequence shown here is derived from an EMBL/GenBank/DDBJ whole genome shotgun (WGS) entry which is preliminary data.</text>
</comment>
<comment type="caution">
    <text evidence="13">Lacks conserved residue(s) required for the propagation of feature annotation.</text>
</comment>
<evidence type="ECO:0000256" key="7">
    <source>
        <dbReference type="ARBA" id="ARBA00022801"/>
    </source>
</evidence>
<dbReference type="InterPro" id="IPR018097">
    <property type="entry name" value="EGF_Ca-bd_CS"/>
</dbReference>
<evidence type="ECO:0000256" key="6">
    <source>
        <dbReference type="ARBA" id="ARBA00022670"/>
    </source>
</evidence>
<dbReference type="PROSITE" id="PS00011">
    <property type="entry name" value="GLA_1"/>
    <property type="match status" value="1"/>
</dbReference>
<dbReference type="InterPro" id="IPR009003">
    <property type="entry name" value="Peptidase_S1_PA"/>
</dbReference>
<dbReference type="InterPro" id="IPR043504">
    <property type="entry name" value="Peptidase_S1_PA_chymotrypsin"/>
</dbReference>
<dbReference type="PRINTS" id="PR00001">
    <property type="entry name" value="GLABLOOD"/>
</dbReference>
<evidence type="ECO:0000313" key="19">
    <source>
        <dbReference type="Proteomes" id="UP001239994"/>
    </source>
</evidence>
<proteinExistence type="predicted"/>
<dbReference type="Pfam" id="PF14670">
    <property type="entry name" value="FXa_inhibition"/>
    <property type="match status" value="3"/>
</dbReference>
<evidence type="ECO:0000256" key="13">
    <source>
        <dbReference type="PROSITE-ProRule" id="PRU00076"/>
    </source>
</evidence>
<evidence type="ECO:0000259" key="15">
    <source>
        <dbReference type="PROSITE" id="PS50026"/>
    </source>
</evidence>
<dbReference type="InterPro" id="IPR017857">
    <property type="entry name" value="Coagulation_fac-like_Gla_dom"/>
</dbReference>
<feature type="domain" description="Peptidase S1" evidence="16">
    <location>
        <begin position="372"/>
        <end position="662"/>
    </location>
</feature>